<reference evidence="2 3" key="1">
    <citation type="journal article" date="2019" name="Nat. Ecol. Evol.">
        <title>Megaphylogeny resolves global patterns of mushroom evolution.</title>
        <authorList>
            <person name="Varga T."/>
            <person name="Krizsan K."/>
            <person name="Foldi C."/>
            <person name="Dima B."/>
            <person name="Sanchez-Garcia M."/>
            <person name="Sanchez-Ramirez S."/>
            <person name="Szollosi G.J."/>
            <person name="Szarkandi J.G."/>
            <person name="Papp V."/>
            <person name="Albert L."/>
            <person name="Andreopoulos W."/>
            <person name="Angelini C."/>
            <person name="Antonin V."/>
            <person name="Barry K.W."/>
            <person name="Bougher N.L."/>
            <person name="Buchanan P."/>
            <person name="Buyck B."/>
            <person name="Bense V."/>
            <person name="Catcheside P."/>
            <person name="Chovatia M."/>
            <person name="Cooper J."/>
            <person name="Damon W."/>
            <person name="Desjardin D."/>
            <person name="Finy P."/>
            <person name="Geml J."/>
            <person name="Haridas S."/>
            <person name="Hughes K."/>
            <person name="Justo A."/>
            <person name="Karasinski D."/>
            <person name="Kautmanova I."/>
            <person name="Kiss B."/>
            <person name="Kocsube S."/>
            <person name="Kotiranta H."/>
            <person name="LaButti K.M."/>
            <person name="Lechner B.E."/>
            <person name="Liimatainen K."/>
            <person name="Lipzen A."/>
            <person name="Lukacs Z."/>
            <person name="Mihaltcheva S."/>
            <person name="Morgado L.N."/>
            <person name="Niskanen T."/>
            <person name="Noordeloos M.E."/>
            <person name="Ohm R.A."/>
            <person name="Ortiz-Santana B."/>
            <person name="Ovrebo C."/>
            <person name="Racz N."/>
            <person name="Riley R."/>
            <person name="Savchenko A."/>
            <person name="Shiryaev A."/>
            <person name="Soop K."/>
            <person name="Spirin V."/>
            <person name="Szebenyi C."/>
            <person name="Tomsovsky M."/>
            <person name="Tulloss R.E."/>
            <person name="Uehling J."/>
            <person name="Grigoriev I.V."/>
            <person name="Vagvolgyi C."/>
            <person name="Papp T."/>
            <person name="Martin F.M."/>
            <person name="Miettinen O."/>
            <person name="Hibbett D.S."/>
            <person name="Nagy L.G."/>
        </authorList>
    </citation>
    <scope>NUCLEOTIDE SEQUENCE [LARGE SCALE GENOMIC DNA]</scope>
    <source>
        <strain evidence="2 3">HHB13444</strain>
    </source>
</reference>
<accession>A0A5C3PZ91</accession>
<feature type="transmembrane region" description="Helical" evidence="1">
    <location>
        <begin position="26"/>
        <end position="44"/>
    </location>
</feature>
<evidence type="ECO:0000256" key="1">
    <source>
        <dbReference type="SAM" id="Phobius"/>
    </source>
</evidence>
<feature type="transmembrane region" description="Helical" evidence="1">
    <location>
        <begin position="166"/>
        <end position="188"/>
    </location>
</feature>
<proteinExistence type="predicted"/>
<organism evidence="2 3">
    <name type="scientific">Polyporus arcularius HHB13444</name>
    <dbReference type="NCBI Taxonomy" id="1314778"/>
    <lineage>
        <taxon>Eukaryota</taxon>
        <taxon>Fungi</taxon>
        <taxon>Dikarya</taxon>
        <taxon>Basidiomycota</taxon>
        <taxon>Agaricomycotina</taxon>
        <taxon>Agaricomycetes</taxon>
        <taxon>Polyporales</taxon>
        <taxon>Polyporaceae</taxon>
        <taxon>Polyporus</taxon>
    </lineage>
</organism>
<keyword evidence="1" id="KW-0812">Transmembrane</keyword>
<dbReference type="Proteomes" id="UP000308197">
    <property type="component" value="Unassembled WGS sequence"/>
</dbReference>
<evidence type="ECO:0000313" key="2">
    <source>
        <dbReference type="EMBL" id="TFK94127.1"/>
    </source>
</evidence>
<dbReference type="InParanoid" id="A0A5C3PZ91"/>
<dbReference type="AlphaFoldDB" id="A0A5C3PZ91"/>
<evidence type="ECO:0000313" key="3">
    <source>
        <dbReference type="Proteomes" id="UP000308197"/>
    </source>
</evidence>
<keyword evidence="3" id="KW-1185">Reference proteome</keyword>
<feature type="transmembrane region" description="Helical" evidence="1">
    <location>
        <begin position="56"/>
        <end position="79"/>
    </location>
</feature>
<feature type="transmembrane region" description="Helical" evidence="1">
    <location>
        <begin position="230"/>
        <end position="254"/>
    </location>
</feature>
<sequence length="286" mass="30660">MALTQTEVQDALQFEASDLNETIIDAGLQTMFLGLFTVLAAVAASKGIKRRATAMMLAPIVAMWTTTLSYWIATLVVAAKQYIALQDLTSTTLGQIIGMRTCLGSLASSDSPASECQLASIQVMPDSSKAYGIQACTGTLALTVNVLSADSIVWWRAWALWPNSRIIRWICILIFFANSGGIASIGVILPGGTIFSGDGWGIFGTVLLVVYAWLYGMPSRQASAFVNESQYVLVGCAVPLIGMYPTLVIILCALEKSLPDDLADDQARNPSLPVFNVPGPRHYQGL</sequence>
<protein>
    <submittedName>
        <fullName evidence="2">Uncharacterized protein</fullName>
    </submittedName>
</protein>
<gene>
    <name evidence="2" type="ORF">K466DRAFT_657971</name>
</gene>
<keyword evidence="1" id="KW-1133">Transmembrane helix</keyword>
<name>A0A5C3PZ91_9APHY</name>
<keyword evidence="1" id="KW-0472">Membrane</keyword>
<feature type="transmembrane region" description="Helical" evidence="1">
    <location>
        <begin position="200"/>
        <end position="218"/>
    </location>
</feature>
<dbReference type="EMBL" id="ML210972">
    <property type="protein sequence ID" value="TFK94127.1"/>
    <property type="molecule type" value="Genomic_DNA"/>
</dbReference>